<dbReference type="Proteomes" id="UP001454036">
    <property type="component" value="Unassembled WGS sequence"/>
</dbReference>
<reference evidence="2 3" key="1">
    <citation type="submission" date="2024-01" db="EMBL/GenBank/DDBJ databases">
        <title>The complete chloroplast genome sequence of Lithospermum erythrorhizon: insights into the phylogenetic relationship among Boraginaceae species and the maternal lineages of purple gromwells.</title>
        <authorList>
            <person name="Okada T."/>
            <person name="Watanabe K."/>
        </authorList>
    </citation>
    <scope>NUCLEOTIDE SEQUENCE [LARGE SCALE GENOMIC DNA]</scope>
</reference>
<dbReference type="EMBL" id="BAABME010025208">
    <property type="protein sequence ID" value="GAA0171721.1"/>
    <property type="molecule type" value="Genomic_DNA"/>
</dbReference>
<dbReference type="PANTHER" id="PTHR19446">
    <property type="entry name" value="REVERSE TRANSCRIPTASES"/>
    <property type="match status" value="1"/>
</dbReference>
<sequence>MVEIQPPNNMLLFRIVNLNTSVSKANWNTNYIVPPSVGLSILSKLLLHFHGKSVGLMVNWTDEIIMAKLAKDRAGDKRKRSMGIIDDCESFVEGHLEELELGAINEREDQGFQNFSNVMEVAWDVVGQLPLEWSQIRVMLTPLQMLPLWIPQTYSTSNVLSFGPFEPDEVKTALFQMPDYKSPRPDGFPAEFYKKNWDIVGKDVTLATLEFLNRSNLLKEINNTLIILIPKVDNPFNMADYRPISLCNAIYKIASKVLVNRLKPFMTSLVSPFQNGFVHGRGIQDNVIMTQELTHTIRTLKCKKTGLAAIKIDMSKAFDRVK</sequence>
<accession>A0AAV3R8R2</accession>
<protein>
    <recommendedName>
        <fullName evidence="1">Reverse transcriptase domain-containing protein</fullName>
    </recommendedName>
</protein>
<feature type="domain" description="Reverse transcriptase" evidence="1">
    <location>
        <begin position="210"/>
        <end position="322"/>
    </location>
</feature>
<proteinExistence type="predicted"/>
<gene>
    <name evidence="2" type="ORF">LIER_41207</name>
</gene>
<evidence type="ECO:0000313" key="2">
    <source>
        <dbReference type="EMBL" id="GAA0171721.1"/>
    </source>
</evidence>
<dbReference type="AlphaFoldDB" id="A0AAV3R8R2"/>
<dbReference type="Pfam" id="PF00078">
    <property type="entry name" value="RVT_1"/>
    <property type="match status" value="1"/>
</dbReference>
<dbReference type="CDD" id="cd01650">
    <property type="entry name" value="RT_nLTR_like"/>
    <property type="match status" value="1"/>
</dbReference>
<name>A0AAV3R8R2_LITER</name>
<evidence type="ECO:0000259" key="1">
    <source>
        <dbReference type="PROSITE" id="PS50878"/>
    </source>
</evidence>
<dbReference type="PROSITE" id="PS50878">
    <property type="entry name" value="RT_POL"/>
    <property type="match status" value="1"/>
</dbReference>
<comment type="caution">
    <text evidence="2">The sequence shown here is derived from an EMBL/GenBank/DDBJ whole genome shotgun (WGS) entry which is preliminary data.</text>
</comment>
<dbReference type="InterPro" id="IPR000477">
    <property type="entry name" value="RT_dom"/>
</dbReference>
<evidence type="ECO:0000313" key="3">
    <source>
        <dbReference type="Proteomes" id="UP001454036"/>
    </source>
</evidence>
<organism evidence="2 3">
    <name type="scientific">Lithospermum erythrorhizon</name>
    <name type="common">Purple gromwell</name>
    <name type="synonym">Lithospermum officinale var. erythrorhizon</name>
    <dbReference type="NCBI Taxonomy" id="34254"/>
    <lineage>
        <taxon>Eukaryota</taxon>
        <taxon>Viridiplantae</taxon>
        <taxon>Streptophyta</taxon>
        <taxon>Embryophyta</taxon>
        <taxon>Tracheophyta</taxon>
        <taxon>Spermatophyta</taxon>
        <taxon>Magnoliopsida</taxon>
        <taxon>eudicotyledons</taxon>
        <taxon>Gunneridae</taxon>
        <taxon>Pentapetalae</taxon>
        <taxon>asterids</taxon>
        <taxon>lamiids</taxon>
        <taxon>Boraginales</taxon>
        <taxon>Boraginaceae</taxon>
        <taxon>Boraginoideae</taxon>
        <taxon>Lithospermeae</taxon>
        <taxon>Lithospermum</taxon>
    </lineage>
</organism>
<keyword evidence="3" id="KW-1185">Reference proteome</keyword>